<dbReference type="GO" id="GO:0005506">
    <property type="term" value="F:iron ion binding"/>
    <property type="evidence" value="ECO:0007669"/>
    <property type="project" value="InterPro"/>
</dbReference>
<evidence type="ECO:0000313" key="15">
    <source>
        <dbReference type="EMBL" id="PVX49395.1"/>
    </source>
</evidence>
<dbReference type="OrthoDB" id="9788129at2"/>
<evidence type="ECO:0000256" key="3">
    <source>
        <dbReference type="ARBA" id="ARBA00007311"/>
    </source>
</evidence>
<keyword evidence="9" id="KW-0071">Autoinducer synthesis</keyword>
<protein>
    <recommendedName>
        <fullName evidence="6">S-ribosylhomocysteine lyase</fullName>
        <ecNumber evidence="5">4.4.1.21</ecNumber>
    </recommendedName>
    <alternativeName>
        <fullName evidence="13">AI-2 synthesis protein</fullName>
    </alternativeName>
    <alternativeName>
        <fullName evidence="14">Autoinducer-2 production protein LuxS</fullName>
    </alternativeName>
</protein>
<dbReference type="Gene3D" id="3.30.1360.80">
    <property type="entry name" value="S-ribosylhomocysteinase (LuxS)"/>
    <property type="match status" value="1"/>
</dbReference>
<evidence type="ECO:0000256" key="12">
    <source>
        <dbReference type="ARBA" id="ARBA00024654"/>
    </source>
</evidence>
<keyword evidence="11 15" id="KW-0456">Lyase</keyword>
<evidence type="ECO:0000256" key="7">
    <source>
        <dbReference type="ARBA" id="ARBA00022654"/>
    </source>
</evidence>
<sequence length="157" mass="18028">MEKIASFTIDHLKLKRGIYVSRKDKVGENVLTSFDIRMKEPYREPVLGSAETHTIEHLAATYLRNSDWKDKVIYWGPMGCMTGNYLILSGDYTSKDIVPLMTDLFEFIADFEGDIPGASAMECGNYFNNNLLLAKYEAREYLKVLHNITEENLVYPE</sequence>
<keyword evidence="16" id="KW-1185">Reference proteome</keyword>
<dbReference type="InterPro" id="IPR003815">
    <property type="entry name" value="S-ribosylhomocysteinase"/>
</dbReference>
<reference evidence="15 16" key="1">
    <citation type="submission" date="2018-05" db="EMBL/GenBank/DDBJ databases">
        <title>Genomic Encyclopedia of Type Strains, Phase IV (KMG-IV): sequencing the most valuable type-strain genomes for metagenomic binning, comparative biology and taxonomic classification.</title>
        <authorList>
            <person name="Goeker M."/>
        </authorList>
    </citation>
    <scope>NUCLEOTIDE SEQUENCE [LARGE SCALE GENOMIC DNA]</scope>
    <source>
        <strain evidence="15 16">DSM 28579</strain>
    </source>
</reference>
<dbReference type="EC" id="4.4.1.21" evidence="5"/>
<evidence type="ECO:0000256" key="8">
    <source>
        <dbReference type="ARBA" id="ARBA00022723"/>
    </source>
</evidence>
<evidence type="ECO:0000256" key="14">
    <source>
        <dbReference type="ARBA" id="ARBA00031777"/>
    </source>
</evidence>
<comment type="function">
    <text evidence="12">Involved in the synthesis of autoinducer 2 (AI-2) which is secreted by bacteria and is used to communicate both the cell density and the metabolic potential of the environment. The regulation of gene expression in response to changes in cell density is called quorum sensing. Catalyzes the transformation of S-ribosylhomocysteine (RHC) to homocysteine (HC) and 4,5-dihydroxy-2,3-pentadione (DPD).</text>
</comment>
<evidence type="ECO:0000256" key="1">
    <source>
        <dbReference type="ARBA" id="ARBA00000297"/>
    </source>
</evidence>
<dbReference type="AlphaFoldDB" id="A0A7L4UMT6"/>
<keyword evidence="8" id="KW-0479">Metal-binding</keyword>
<keyword evidence="7" id="KW-0673">Quorum sensing</keyword>
<evidence type="ECO:0000256" key="10">
    <source>
        <dbReference type="ARBA" id="ARBA00023004"/>
    </source>
</evidence>
<evidence type="ECO:0000256" key="6">
    <source>
        <dbReference type="ARBA" id="ARBA00015130"/>
    </source>
</evidence>
<dbReference type="Proteomes" id="UP000251835">
    <property type="component" value="Unassembled WGS sequence"/>
</dbReference>
<dbReference type="EMBL" id="QENZ01000006">
    <property type="protein sequence ID" value="PVX49395.1"/>
    <property type="molecule type" value="Genomic_DNA"/>
</dbReference>
<dbReference type="PANTHER" id="PTHR35799">
    <property type="entry name" value="S-RIBOSYLHOMOCYSTEINE LYASE"/>
    <property type="match status" value="1"/>
</dbReference>
<comment type="similarity">
    <text evidence="3">Belongs to the LuxS family.</text>
</comment>
<accession>A0A7L4UMT6</accession>
<evidence type="ECO:0000256" key="4">
    <source>
        <dbReference type="ARBA" id="ARBA00011738"/>
    </source>
</evidence>
<dbReference type="GO" id="GO:0043768">
    <property type="term" value="F:S-ribosylhomocysteine lyase activity"/>
    <property type="evidence" value="ECO:0007669"/>
    <property type="project" value="UniProtKB-EC"/>
</dbReference>
<dbReference type="RefSeq" id="WP_116497017.1">
    <property type="nucleotide sequence ID" value="NZ_QENZ01000006.1"/>
</dbReference>
<dbReference type="SUPFAM" id="SSF63411">
    <property type="entry name" value="LuxS/MPP-like metallohydrolase"/>
    <property type="match status" value="1"/>
</dbReference>
<evidence type="ECO:0000313" key="16">
    <source>
        <dbReference type="Proteomes" id="UP000251835"/>
    </source>
</evidence>
<evidence type="ECO:0000256" key="9">
    <source>
        <dbReference type="ARBA" id="ARBA00022929"/>
    </source>
</evidence>
<comment type="subunit">
    <text evidence="4">Homodimer.</text>
</comment>
<comment type="cofactor">
    <cofactor evidence="2">
        <name>Fe cation</name>
        <dbReference type="ChEBI" id="CHEBI:24875"/>
    </cofactor>
</comment>
<evidence type="ECO:0000256" key="2">
    <source>
        <dbReference type="ARBA" id="ARBA00001962"/>
    </source>
</evidence>
<dbReference type="NCBIfam" id="NF002604">
    <property type="entry name" value="PRK02260.1-4"/>
    <property type="match status" value="1"/>
</dbReference>
<gene>
    <name evidence="15" type="ORF">C7377_1811</name>
</gene>
<dbReference type="PANTHER" id="PTHR35799:SF1">
    <property type="entry name" value="S-RIBOSYLHOMOCYSTEINE LYASE"/>
    <property type="match status" value="1"/>
</dbReference>
<evidence type="ECO:0000256" key="13">
    <source>
        <dbReference type="ARBA" id="ARBA00030600"/>
    </source>
</evidence>
<dbReference type="InterPro" id="IPR037005">
    <property type="entry name" value="LuxS_sf"/>
</dbReference>
<organism evidence="15 16">
    <name type="scientific">Balneicella halophila</name>
    <dbReference type="NCBI Taxonomy" id="1537566"/>
    <lineage>
        <taxon>Bacteria</taxon>
        <taxon>Pseudomonadati</taxon>
        <taxon>Bacteroidota</taxon>
        <taxon>Bacteroidia</taxon>
        <taxon>Bacteroidales</taxon>
        <taxon>Balneicellaceae</taxon>
        <taxon>Balneicella</taxon>
    </lineage>
</organism>
<keyword evidence="10" id="KW-0408">Iron</keyword>
<dbReference type="PRINTS" id="PR01487">
    <property type="entry name" value="LUXSPROTEIN"/>
</dbReference>
<comment type="caution">
    <text evidence="15">The sequence shown here is derived from an EMBL/GenBank/DDBJ whole genome shotgun (WGS) entry which is preliminary data.</text>
</comment>
<dbReference type="GO" id="GO:0009372">
    <property type="term" value="P:quorum sensing"/>
    <property type="evidence" value="ECO:0007669"/>
    <property type="project" value="UniProtKB-KW"/>
</dbReference>
<dbReference type="Pfam" id="PF02664">
    <property type="entry name" value="LuxS"/>
    <property type="match status" value="1"/>
</dbReference>
<dbReference type="InterPro" id="IPR011249">
    <property type="entry name" value="Metalloenz_LuxS/M16"/>
</dbReference>
<proteinExistence type="inferred from homology"/>
<comment type="catalytic activity">
    <reaction evidence="1">
        <text>S-(5-deoxy-D-ribos-5-yl)-L-homocysteine = (S)-4,5-dihydroxypentane-2,3-dione + L-homocysteine</text>
        <dbReference type="Rhea" id="RHEA:17753"/>
        <dbReference type="ChEBI" id="CHEBI:29484"/>
        <dbReference type="ChEBI" id="CHEBI:58195"/>
        <dbReference type="ChEBI" id="CHEBI:58199"/>
        <dbReference type="EC" id="4.4.1.21"/>
    </reaction>
</comment>
<evidence type="ECO:0000256" key="11">
    <source>
        <dbReference type="ARBA" id="ARBA00023239"/>
    </source>
</evidence>
<name>A0A7L4UMT6_BALHA</name>
<evidence type="ECO:0000256" key="5">
    <source>
        <dbReference type="ARBA" id="ARBA00012240"/>
    </source>
</evidence>